<reference evidence="3" key="1">
    <citation type="thesis" date="2015" institute="Rutgers" country="The State University of New Jersey, 14 College Farm Rd., New Brunswick, NJ, USA">
        <title>Ammonia toxicity in bacteria and its implications for treatment of and resource recovery from highly nitrogenous organic wastes.</title>
        <authorList>
            <person name="Luther A.K."/>
        </authorList>
    </citation>
    <scope>NUCLEOTIDE SEQUENCE</scope>
    <source>
        <strain evidence="3">RT-10B</strain>
    </source>
</reference>
<dbReference type="GO" id="GO:0003677">
    <property type="term" value="F:DNA binding"/>
    <property type="evidence" value="ECO:0007669"/>
    <property type="project" value="UniProtKB-KW"/>
</dbReference>
<sequence length="119" mass="13655">MSKLDDLIKEFCTNGVEYLKVKDIYTRLKGTSITAGKMKEIETKNGEIRIFAGGKTVINAKEDDIPNANITRVPAVLVQSRGVIDVIYFESPFTFKNEMWAYTHEKTTTVKYLYYVLKF</sequence>
<proteinExistence type="predicted"/>
<dbReference type="Proteomes" id="UP000241434">
    <property type="component" value="Unassembled WGS sequence"/>
</dbReference>
<keyword evidence="4" id="KW-1185">Reference proteome</keyword>
<evidence type="ECO:0000313" key="3">
    <source>
        <dbReference type="EMBL" id="PSJ32148.1"/>
    </source>
</evidence>
<accession>A0A2P7Q2G0</accession>
<evidence type="ECO:0000256" key="2">
    <source>
        <dbReference type="ARBA" id="ARBA00023125"/>
    </source>
</evidence>
<dbReference type="SUPFAM" id="SSF116734">
    <property type="entry name" value="DNA methylase specificity domain"/>
    <property type="match status" value="1"/>
</dbReference>
<gene>
    <name evidence="3" type="ORF">UF10_01840</name>
</gene>
<dbReference type="EMBL" id="JYGE01000002">
    <property type="protein sequence ID" value="PSJ32148.1"/>
    <property type="molecule type" value="Genomic_DNA"/>
</dbReference>
<evidence type="ECO:0000256" key="1">
    <source>
        <dbReference type="ARBA" id="ARBA00022747"/>
    </source>
</evidence>
<evidence type="ECO:0000313" key="4">
    <source>
        <dbReference type="Proteomes" id="UP000241434"/>
    </source>
</evidence>
<protein>
    <recommendedName>
        <fullName evidence="5">Type I restriction modification DNA specificity domain-containing protein</fullName>
    </recommendedName>
</protein>
<dbReference type="RefSeq" id="WP_106776130.1">
    <property type="nucleotide sequence ID" value="NZ_JYGE01000002.1"/>
</dbReference>
<comment type="caution">
    <text evidence="3">The sequence shown here is derived from an EMBL/GenBank/DDBJ whole genome shotgun (WGS) entry which is preliminary data.</text>
</comment>
<dbReference type="AlphaFoldDB" id="A0A2P7Q2G0"/>
<dbReference type="GO" id="GO:0009307">
    <property type="term" value="P:DNA restriction-modification system"/>
    <property type="evidence" value="ECO:0007669"/>
    <property type="project" value="UniProtKB-KW"/>
</dbReference>
<dbReference type="Gene3D" id="3.90.220.20">
    <property type="entry name" value="DNA methylase specificity domains"/>
    <property type="match status" value="1"/>
</dbReference>
<dbReference type="OrthoDB" id="9795776at2"/>
<dbReference type="InterPro" id="IPR044946">
    <property type="entry name" value="Restrct_endonuc_typeI_TRD_sf"/>
</dbReference>
<evidence type="ECO:0008006" key="5">
    <source>
        <dbReference type="Google" id="ProtNLM"/>
    </source>
</evidence>
<organism evidence="3 4">
    <name type="scientific">Peptostreptococcus russellii</name>
    <dbReference type="NCBI Taxonomy" id="215200"/>
    <lineage>
        <taxon>Bacteria</taxon>
        <taxon>Bacillati</taxon>
        <taxon>Bacillota</taxon>
        <taxon>Clostridia</taxon>
        <taxon>Peptostreptococcales</taxon>
        <taxon>Peptostreptococcaceae</taxon>
        <taxon>Peptostreptococcus</taxon>
    </lineage>
</organism>
<keyword evidence="1" id="KW-0680">Restriction system</keyword>
<keyword evidence="2" id="KW-0238">DNA-binding</keyword>
<name>A0A2P7Q2G0_9FIRM</name>